<dbReference type="InterPro" id="IPR012337">
    <property type="entry name" value="RNaseH-like_sf"/>
</dbReference>
<accession>A0A1V6M0M0</accession>
<dbReference type="Proteomes" id="UP000242219">
    <property type="component" value="Unassembled WGS sequence"/>
</dbReference>
<dbReference type="Gene3D" id="3.90.350.10">
    <property type="entry name" value="Transposase Inhibitor Protein From Tn5, Chain A, domain 1"/>
    <property type="match status" value="1"/>
</dbReference>
<comment type="caution">
    <text evidence="1">The sequence shown here is derived from an EMBL/GenBank/DDBJ whole genome shotgun (WGS) entry which is preliminary data.</text>
</comment>
<dbReference type="RefSeq" id="WP_070066848.1">
    <property type="nucleotide sequence ID" value="NZ_MJUW02000066.1"/>
</dbReference>
<dbReference type="AlphaFoldDB" id="A0A1V6M0M0"/>
<gene>
    <name evidence="1" type="ORF">BIY37_05625</name>
</gene>
<sequence length="61" mass="7182">MALAEEANVPEREETVEWIFLSTDKTNDSEEVCGKLRWYTMRCGIEVYHRTSKGGRMIEER</sequence>
<reference evidence="1 2" key="1">
    <citation type="journal article" date="2016" name="Genome Announc.">
        <title>Draft Genome Sequence of the Anaerobic Ammonium-Oxidizing Bacterium 'Candidatus Brocadia sp. 40'.</title>
        <authorList>
            <person name="Ali M."/>
            <person name="Haroon M.F."/>
            <person name="Narita Y."/>
            <person name="Zhang L."/>
            <person name="Rangel Shaw D."/>
            <person name="Okabe S."/>
            <person name="Saikaly P.E."/>
        </authorList>
    </citation>
    <scope>NUCLEOTIDE SEQUENCE [LARGE SCALE GENOMIC DNA]</scope>
    <source>
        <strain evidence="1 2">40</strain>
    </source>
</reference>
<keyword evidence="2" id="KW-1185">Reference proteome</keyword>
<evidence type="ECO:0008006" key="3">
    <source>
        <dbReference type="Google" id="ProtNLM"/>
    </source>
</evidence>
<proteinExistence type="predicted"/>
<protein>
    <recommendedName>
        <fullName evidence="3">Transposase</fullName>
    </recommendedName>
</protein>
<name>A0A1V6M0M0_9BACT</name>
<evidence type="ECO:0000313" key="1">
    <source>
        <dbReference type="EMBL" id="OQD45964.1"/>
    </source>
</evidence>
<organism evidence="1 2">
    <name type="scientific">Candidatus Brocadia sapporoensis</name>
    <dbReference type="NCBI Taxonomy" id="392547"/>
    <lineage>
        <taxon>Bacteria</taxon>
        <taxon>Pseudomonadati</taxon>
        <taxon>Planctomycetota</taxon>
        <taxon>Candidatus Brocadiia</taxon>
        <taxon>Candidatus Brocadiales</taxon>
        <taxon>Candidatus Brocadiaceae</taxon>
        <taxon>Candidatus Brocadia</taxon>
    </lineage>
</organism>
<evidence type="ECO:0000313" key="2">
    <source>
        <dbReference type="Proteomes" id="UP000242219"/>
    </source>
</evidence>
<dbReference type="EMBL" id="MJUW02000066">
    <property type="protein sequence ID" value="OQD45964.1"/>
    <property type="molecule type" value="Genomic_DNA"/>
</dbReference>
<dbReference type="SUPFAM" id="SSF53098">
    <property type="entry name" value="Ribonuclease H-like"/>
    <property type="match status" value="1"/>
</dbReference>